<evidence type="ECO:0000313" key="3">
    <source>
        <dbReference type="Proteomes" id="UP000239068"/>
    </source>
</evidence>
<dbReference type="Proteomes" id="UP000239068">
    <property type="component" value="Unassembled WGS sequence"/>
</dbReference>
<feature type="transmembrane region" description="Helical" evidence="1">
    <location>
        <begin position="107"/>
        <end position="128"/>
    </location>
</feature>
<keyword evidence="1" id="KW-0812">Transmembrane</keyword>
<feature type="transmembrane region" description="Helical" evidence="1">
    <location>
        <begin position="38"/>
        <end position="60"/>
    </location>
</feature>
<sequence>MKNTTNIFKKFVLITSILNFPIGIGMIIQAIASKTGEALITNSIAGAFIIFAGASLIWAIQEIETRSSIVLWNGLVRLFNVFLVSYATTVGDVPQEMIITTGMDLLLAIVFIVGSVKITGIPFSKLVIGKIK</sequence>
<keyword evidence="1" id="KW-1133">Transmembrane helix</keyword>
<organism evidence="2 3">
    <name type="scientific">Polaribacter glomeratus</name>
    <dbReference type="NCBI Taxonomy" id="102"/>
    <lineage>
        <taxon>Bacteria</taxon>
        <taxon>Pseudomonadati</taxon>
        <taxon>Bacteroidota</taxon>
        <taxon>Flavobacteriia</taxon>
        <taxon>Flavobacteriales</taxon>
        <taxon>Flavobacteriaceae</taxon>
    </lineage>
</organism>
<dbReference type="RefSeq" id="WP_146105346.1">
    <property type="nucleotide sequence ID" value="NZ_MSCM01000001.1"/>
</dbReference>
<keyword evidence="3" id="KW-1185">Reference proteome</keyword>
<name>A0A2S7WWT6_9FLAO</name>
<dbReference type="OrthoDB" id="1442969at2"/>
<protein>
    <submittedName>
        <fullName evidence="2">Uncharacterized protein</fullName>
    </submittedName>
</protein>
<comment type="caution">
    <text evidence="2">The sequence shown here is derived from an EMBL/GenBank/DDBJ whole genome shotgun (WGS) entry which is preliminary data.</text>
</comment>
<evidence type="ECO:0000256" key="1">
    <source>
        <dbReference type="SAM" id="Phobius"/>
    </source>
</evidence>
<feature type="transmembrane region" description="Helical" evidence="1">
    <location>
        <begin position="69"/>
        <end position="87"/>
    </location>
</feature>
<dbReference type="EMBL" id="MSCM01000001">
    <property type="protein sequence ID" value="PQJ82059.1"/>
    <property type="molecule type" value="Genomic_DNA"/>
</dbReference>
<evidence type="ECO:0000313" key="2">
    <source>
        <dbReference type="EMBL" id="PQJ82059.1"/>
    </source>
</evidence>
<reference evidence="2 3" key="1">
    <citation type="submission" date="2016-12" db="EMBL/GenBank/DDBJ databases">
        <title>Trade-off between light-utilization and light-protection in marine flavobacteria.</title>
        <authorList>
            <person name="Kumagai Y."/>
            <person name="Yoshizawa S."/>
            <person name="Kogure K."/>
            <person name="Iwasaki W."/>
        </authorList>
    </citation>
    <scope>NUCLEOTIDE SEQUENCE [LARGE SCALE GENOMIC DNA]</scope>
    <source>
        <strain evidence="2 3">ATCC 43844</strain>
    </source>
</reference>
<dbReference type="AlphaFoldDB" id="A0A2S7WWT6"/>
<feature type="transmembrane region" description="Helical" evidence="1">
    <location>
        <begin position="12"/>
        <end position="32"/>
    </location>
</feature>
<proteinExistence type="predicted"/>
<gene>
    <name evidence="2" type="ORF">BTO16_05490</name>
</gene>
<keyword evidence="1" id="KW-0472">Membrane</keyword>
<accession>A0A2S7WWT6</accession>